<dbReference type="RefSeq" id="WP_034321147.1">
    <property type="nucleotide sequence ID" value="NZ_JAVIKA010000009.1"/>
</dbReference>
<keyword evidence="1" id="KW-0472">Membrane</keyword>
<protein>
    <submittedName>
        <fullName evidence="2">Uncharacterized protein</fullName>
    </submittedName>
</protein>
<dbReference type="AlphaFoldDB" id="A0A081LB39"/>
<organism evidence="2 3">
    <name type="scientific">Bacillus zhangzhouensis</name>
    <dbReference type="NCBI Taxonomy" id="1178540"/>
    <lineage>
        <taxon>Bacteria</taxon>
        <taxon>Bacillati</taxon>
        <taxon>Bacillota</taxon>
        <taxon>Bacilli</taxon>
        <taxon>Bacillales</taxon>
        <taxon>Bacillaceae</taxon>
        <taxon>Bacillus</taxon>
    </lineage>
</organism>
<dbReference type="eggNOG" id="ENOG5030D2M">
    <property type="taxonomic scope" value="Bacteria"/>
</dbReference>
<feature type="transmembrane region" description="Helical" evidence="1">
    <location>
        <begin position="44"/>
        <end position="66"/>
    </location>
</feature>
<dbReference type="Proteomes" id="UP000028091">
    <property type="component" value="Unassembled WGS sequence"/>
</dbReference>
<evidence type="ECO:0000313" key="2">
    <source>
        <dbReference type="EMBL" id="KEP26465.1"/>
    </source>
</evidence>
<keyword evidence="3" id="KW-1185">Reference proteome</keyword>
<name>A0A081LB39_9BACI</name>
<dbReference type="OrthoDB" id="2898448at2"/>
<keyword evidence="1" id="KW-0812">Transmembrane</keyword>
<gene>
    <name evidence="2" type="ORF">BA70_19375</name>
</gene>
<reference evidence="2 3" key="1">
    <citation type="submission" date="2012-09" db="EMBL/GenBank/DDBJ databases">
        <title>Genome Sequence of Bacillus sp. DW5-4.</title>
        <authorList>
            <person name="Lai Q."/>
            <person name="Liu Y."/>
            <person name="Shao Z."/>
        </authorList>
    </citation>
    <scope>NUCLEOTIDE SEQUENCE [LARGE SCALE GENOMIC DNA]</scope>
    <source>
        <strain evidence="2 3">DW5-4</strain>
    </source>
</reference>
<proteinExistence type="predicted"/>
<accession>A0A081LB39</accession>
<keyword evidence="1" id="KW-1133">Transmembrane helix</keyword>
<feature type="transmembrane region" description="Helical" evidence="1">
    <location>
        <begin position="12"/>
        <end position="29"/>
    </location>
</feature>
<comment type="caution">
    <text evidence="2">The sequence shown here is derived from an EMBL/GenBank/DDBJ whole genome shotgun (WGS) entry which is preliminary data.</text>
</comment>
<sequence length="67" mass="7944">MNGIDILEEVSRIGQLILVFSGYALHWRLSKLKKERPLTKYESFLKFFVMLGLITWALSFFLLFMWG</sequence>
<evidence type="ECO:0000313" key="3">
    <source>
        <dbReference type="Proteomes" id="UP000028091"/>
    </source>
</evidence>
<evidence type="ECO:0000256" key="1">
    <source>
        <dbReference type="SAM" id="Phobius"/>
    </source>
</evidence>
<dbReference type="EMBL" id="JOTP01000009">
    <property type="protein sequence ID" value="KEP26465.1"/>
    <property type="molecule type" value="Genomic_DNA"/>
</dbReference>